<evidence type="ECO:0000256" key="6">
    <source>
        <dbReference type="ARBA" id="ARBA00048342"/>
    </source>
</evidence>
<organism evidence="13 14">
    <name type="scientific">Microbotryum saponariae</name>
    <dbReference type="NCBI Taxonomy" id="289078"/>
    <lineage>
        <taxon>Eukaryota</taxon>
        <taxon>Fungi</taxon>
        <taxon>Dikarya</taxon>
        <taxon>Basidiomycota</taxon>
        <taxon>Pucciniomycotina</taxon>
        <taxon>Microbotryomycetes</taxon>
        <taxon>Microbotryales</taxon>
        <taxon>Microbotryaceae</taxon>
        <taxon>Microbotryum</taxon>
    </lineage>
</organism>
<dbReference type="EC" id="1.3.1.89" evidence="1 10"/>
<keyword evidence="10" id="KW-0560">Oxidoreductase</keyword>
<evidence type="ECO:0000256" key="8">
    <source>
        <dbReference type="ARBA" id="ARBA00049513"/>
    </source>
</evidence>
<proteinExistence type="inferred from homology"/>
<comment type="catalytic activity">
    <reaction evidence="6">
        <text>a 5,6-dihydrouridine in mRNA + NAD(+) = a uridine in mRNA + NADH + H(+)</text>
        <dbReference type="Rhea" id="RHEA:69851"/>
        <dbReference type="Rhea" id="RHEA-COMP:14658"/>
        <dbReference type="Rhea" id="RHEA-COMP:17789"/>
        <dbReference type="ChEBI" id="CHEBI:15378"/>
        <dbReference type="ChEBI" id="CHEBI:57540"/>
        <dbReference type="ChEBI" id="CHEBI:57945"/>
        <dbReference type="ChEBI" id="CHEBI:65315"/>
        <dbReference type="ChEBI" id="CHEBI:74443"/>
    </reaction>
    <physiologicalReaction direction="right-to-left" evidence="6">
        <dbReference type="Rhea" id="RHEA:69853"/>
    </physiologicalReaction>
</comment>
<dbReference type="PANTHER" id="PTHR45846">
    <property type="entry name" value="TRNA-DIHYDROURIDINE(47) SYNTHASE [NAD(P)(+)]-LIKE"/>
    <property type="match status" value="1"/>
</dbReference>
<evidence type="ECO:0000256" key="3">
    <source>
        <dbReference type="ARBA" id="ARBA00022664"/>
    </source>
</evidence>
<dbReference type="Pfam" id="PF01207">
    <property type="entry name" value="Dus"/>
    <property type="match status" value="1"/>
</dbReference>
<dbReference type="GO" id="GO:0006397">
    <property type="term" value="P:mRNA processing"/>
    <property type="evidence" value="ECO:0007669"/>
    <property type="project" value="UniProtKB-KW"/>
</dbReference>
<dbReference type="STRING" id="289078.A0A2X0L7U5"/>
<evidence type="ECO:0000256" key="2">
    <source>
        <dbReference type="ARBA" id="ARBA00022143"/>
    </source>
</evidence>
<sequence length="769" mass="84573">MSTQAEPTRSEASEAKQEPPYWAERAGVTPIKSEYVLWEKIKNGQGDRKPNDDDAAEAGTARLGKQDRSRPSTSTSSDQAAVAASENGEGQDGTAPEHKKARLSGAEKKKLALAKQHAPPAEAEGRDGDSGAKRQSGQNKGRVFNHSAGTGDIRLCNNVAQGSPCRKPEGQCRWSHDISAYMAQRIADIRSALPTSAEDLSPADSVHRCPSFDSLGKCTDGFKCRFGSAHIRQVEPGAGFQGSEWELVQDVDKIRLTAEQLGPKANDKGEYNLIDMPNIKLIRSGQGATKMERFPLSVAYLTSIGEELDSRDFGGQNSKKGRGSKRQRQGDAEVFVAVDDYDQEPEPEPASRTFVPDMAQTRPLEKKKLNWQGKLYMPALTTVGALPFRRLAVSYGCDITVGEMALAQELLSGNSSEFSLLRRQVGVHKSLSFAPLTNLIRHLRRHPSEKEFGVQICGSRPQTMTMAAEAIVQHCDVDFIGESRDLPILAYVNCGCPIDLVFNKGAGSALLAHANKLGKCLVGMNRVLGEIPVSLKIRTGVAANSPTAHKLMPRLQKEWGVSAITMHGRSRAQRYSKLADYDYIGECVKVLRDTAKEDNLEPIPFFGNGDAYDWRTYHEILEATKADGVAIARGALIKPWIFTEIKERRDWDISATERLEMIGKLTDFGLEHFGSDQIGVNHVRRFVCESLSFTHRYVPVGLLEKLPAKLNERPLPYKGRNELETLLASEQSSDWVKITEMFLGPAPSDWSFKPKHKSSATGQEADAQG</sequence>
<comment type="catalytic activity">
    <reaction evidence="5">
        <text>5,6-dihydrouridine(47) in tRNA + NAD(+) = uridine(47) in tRNA + NADH + H(+)</text>
        <dbReference type="Rhea" id="RHEA:53364"/>
        <dbReference type="Rhea" id="RHEA-COMP:13539"/>
        <dbReference type="Rhea" id="RHEA-COMP:13540"/>
        <dbReference type="ChEBI" id="CHEBI:15378"/>
        <dbReference type="ChEBI" id="CHEBI:57540"/>
        <dbReference type="ChEBI" id="CHEBI:57945"/>
        <dbReference type="ChEBI" id="CHEBI:65315"/>
        <dbReference type="ChEBI" id="CHEBI:74443"/>
        <dbReference type="EC" id="1.3.1.89"/>
    </reaction>
    <physiologicalReaction direction="right-to-left" evidence="5">
        <dbReference type="Rhea" id="RHEA:53366"/>
    </physiologicalReaction>
</comment>
<dbReference type="GO" id="GO:0050660">
    <property type="term" value="F:flavin adenine dinucleotide binding"/>
    <property type="evidence" value="ECO:0007669"/>
    <property type="project" value="UniProtKB-UniRule"/>
</dbReference>
<dbReference type="CDD" id="cd02801">
    <property type="entry name" value="DUS_like_FMN"/>
    <property type="match status" value="1"/>
</dbReference>
<dbReference type="GO" id="GO:0106414">
    <property type="term" value="F:mRNA dihydrouridine synthase activity"/>
    <property type="evidence" value="ECO:0007669"/>
    <property type="project" value="RHEA"/>
</dbReference>
<comment type="catalytic activity">
    <reaction evidence="7">
        <text>a 5,6-dihydrouridine in mRNA + NADP(+) = a uridine in mRNA + NADPH + H(+)</text>
        <dbReference type="Rhea" id="RHEA:69855"/>
        <dbReference type="Rhea" id="RHEA-COMP:14658"/>
        <dbReference type="Rhea" id="RHEA-COMP:17789"/>
        <dbReference type="ChEBI" id="CHEBI:15378"/>
        <dbReference type="ChEBI" id="CHEBI:57783"/>
        <dbReference type="ChEBI" id="CHEBI:58349"/>
        <dbReference type="ChEBI" id="CHEBI:65315"/>
        <dbReference type="ChEBI" id="CHEBI:74443"/>
    </reaction>
    <physiologicalReaction direction="right-to-left" evidence="7">
        <dbReference type="Rhea" id="RHEA:69857"/>
    </physiologicalReaction>
</comment>
<keyword evidence="10" id="KW-0520">NAD</keyword>
<dbReference type="PANTHER" id="PTHR45846:SF1">
    <property type="entry name" value="TRNA-DIHYDROURIDINE(47) SYNTHASE [NAD(P)(+)]-LIKE"/>
    <property type="match status" value="1"/>
</dbReference>
<keyword evidence="4 9" id="KW-0863">Zinc-finger</keyword>
<keyword evidence="10" id="KW-0521">NADP</keyword>
<comment type="function">
    <text evidence="10">Catalyzes the synthesis of dihydrouridine, a modified base found in the D-loop of most tRNAs. Specifically modifies U47 in cytoplasmic tRNAs.</text>
</comment>
<protein>
    <recommendedName>
        <fullName evidence="2 10">tRNA-dihydrouridine(47) synthase [NAD(P)(+)]</fullName>
        <ecNumber evidence="1 10">1.3.1.89</ecNumber>
    </recommendedName>
    <alternativeName>
        <fullName evidence="10">tRNA-dihydrouridine synthase 3</fullName>
    </alternativeName>
</protein>
<evidence type="ECO:0000313" key="13">
    <source>
        <dbReference type="EMBL" id="SDA00688.1"/>
    </source>
</evidence>
<name>A0A2X0L7U5_9BASI</name>
<comment type="cofactor">
    <cofactor evidence="10">
        <name>FMN</name>
        <dbReference type="ChEBI" id="CHEBI:58210"/>
    </cofactor>
</comment>
<reference evidence="14" key="1">
    <citation type="submission" date="2016-10" db="EMBL/GenBank/DDBJ databases">
        <authorList>
            <person name="Jeantristanb JTB J.-T."/>
            <person name="Ricardo R."/>
        </authorList>
    </citation>
    <scope>NUCLEOTIDE SEQUENCE [LARGE SCALE GENOMIC DNA]</scope>
</reference>
<keyword evidence="3" id="KW-0507">mRNA processing</keyword>
<keyword evidence="10" id="KW-0285">Flavoprotein</keyword>
<feature type="region of interest" description="Disordered" evidence="11">
    <location>
        <begin position="1"/>
        <end position="148"/>
    </location>
</feature>
<evidence type="ECO:0000256" key="9">
    <source>
        <dbReference type="PROSITE-ProRule" id="PRU00723"/>
    </source>
</evidence>
<evidence type="ECO:0000256" key="11">
    <source>
        <dbReference type="SAM" id="MobiDB-lite"/>
    </source>
</evidence>
<dbReference type="AlphaFoldDB" id="A0A2X0L7U5"/>
<dbReference type="GO" id="GO:0102265">
    <property type="term" value="F:tRNA-dihydrouridine47 synthase activity"/>
    <property type="evidence" value="ECO:0007669"/>
    <property type="project" value="UniProtKB-EC"/>
</dbReference>
<dbReference type="GO" id="GO:0003723">
    <property type="term" value="F:RNA binding"/>
    <property type="evidence" value="ECO:0007669"/>
    <property type="project" value="TreeGrafter"/>
</dbReference>
<feature type="compositionally biased region" description="Basic and acidic residues" evidence="11">
    <location>
        <begin position="8"/>
        <end position="17"/>
    </location>
</feature>
<dbReference type="PROSITE" id="PS50103">
    <property type="entry name" value="ZF_C3H1"/>
    <property type="match status" value="1"/>
</dbReference>
<dbReference type="InterPro" id="IPR013785">
    <property type="entry name" value="Aldolase_TIM"/>
</dbReference>
<feature type="region of interest" description="Disordered" evidence="11">
    <location>
        <begin position="311"/>
        <end position="330"/>
    </location>
</feature>
<evidence type="ECO:0000256" key="4">
    <source>
        <dbReference type="ARBA" id="ARBA00022771"/>
    </source>
</evidence>
<dbReference type="InterPro" id="IPR035587">
    <property type="entry name" value="DUS-like_FMN-bd"/>
</dbReference>
<evidence type="ECO:0000256" key="7">
    <source>
        <dbReference type="ARBA" id="ARBA00049447"/>
    </source>
</evidence>
<evidence type="ECO:0000313" key="14">
    <source>
        <dbReference type="Proteomes" id="UP000249723"/>
    </source>
</evidence>
<feature type="zinc finger region" description="C3H1-type" evidence="9">
    <location>
        <begin position="208"/>
        <end position="233"/>
    </location>
</feature>
<dbReference type="OrthoDB" id="259935at2759"/>
<dbReference type="InterPro" id="IPR000571">
    <property type="entry name" value="Znf_CCCH"/>
</dbReference>
<evidence type="ECO:0000259" key="12">
    <source>
        <dbReference type="PROSITE" id="PS50103"/>
    </source>
</evidence>
<dbReference type="EMBL" id="FMWP01000107">
    <property type="protein sequence ID" value="SDA00688.1"/>
    <property type="molecule type" value="Genomic_DNA"/>
</dbReference>
<dbReference type="Gene3D" id="3.20.20.70">
    <property type="entry name" value="Aldolase class I"/>
    <property type="match status" value="1"/>
</dbReference>
<evidence type="ECO:0000256" key="1">
    <source>
        <dbReference type="ARBA" id="ARBA00012376"/>
    </source>
</evidence>
<keyword evidence="10" id="KW-0288">FMN</keyword>
<comment type="similarity">
    <text evidence="10">Belongs to the dus family. Dus3 subfamily.</text>
</comment>
<keyword evidence="14" id="KW-1185">Reference proteome</keyword>
<evidence type="ECO:0000256" key="5">
    <source>
        <dbReference type="ARBA" id="ARBA00048266"/>
    </source>
</evidence>
<feature type="compositionally biased region" description="Basic and acidic residues" evidence="11">
    <location>
        <begin position="123"/>
        <end position="132"/>
    </location>
</feature>
<evidence type="ECO:0000256" key="10">
    <source>
        <dbReference type="RuleBase" id="RU291113"/>
    </source>
</evidence>
<comment type="catalytic activity">
    <reaction evidence="8">
        <text>5,6-dihydrouridine(47) in tRNA + NADP(+) = uridine(47) in tRNA + NADPH + H(+)</text>
        <dbReference type="Rhea" id="RHEA:53360"/>
        <dbReference type="Rhea" id="RHEA-COMP:13539"/>
        <dbReference type="Rhea" id="RHEA-COMP:13540"/>
        <dbReference type="ChEBI" id="CHEBI:15378"/>
        <dbReference type="ChEBI" id="CHEBI:57783"/>
        <dbReference type="ChEBI" id="CHEBI:58349"/>
        <dbReference type="ChEBI" id="CHEBI:65315"/>
        <dbReference type="ChEBI" id="CHEBI:74443"/>
        <dbReference type="EC" id="1.3.1.89"/>
    </reaction>
    <physiologicalReaction direction="right-to-left" evidence="8">
        <dbReference type="Rhea" id="RHEA:53362"/>
    </physiologicalReaction>
</comment>
<accession>A0A2X0L7U5</accession>
<dbReference type="SUPFAM" id="SSF51395">
    <property type="entry name" value="FMN-linked oxidoreductases"/>
    <property type="match status" value="1"/>
</dbReference>
<keyword evidence="9 10" id="KW-0862">Zinc</keyword>
<feature type="compositionally biased region" description="Basic and acidic residues" evidence="11">
    <location>
        <begin position="37"/>
        <end position="52"/>
    </location>
</feature>
<feature type="region of interest" description="Disordered" evidence="11">
    <location>
        <begin position="746"/>
        <end position="769"/>
    </location>
</feature>
<keyword evidence="9 10" id="KW-0479">Metal-binding</keyword>
<dbReference type="Proteomes" id="UP000249723">
    <property type="component" value="Unassembled WGS sequence"/>
</dbReference>
<keyword evidence="10" id="KW-0819">tRNA processing</keyword>
<gene>
    <name evidence="13" type="ORF">BZ3500_MVSOF-1268-A1-R1_CHR9G10786</name>
</gene>
<dbReference type="GO" id="GO:0008270">
    <property type="term" value="F:zinc ion binding"/>
    <property type="evidence" value="ECO:0007669"/>
    <property type="project" value="UniProtKB-KW"/>
</dbReference>
<feature type="domain" description="C3H1-type" evidence="12">
    <location>
        <begin position="208"/>
        <end position="233"/>
    </location>
</feature>